<comment type="caution">
    <text evidence="4">The sequence shown here is derived from an EMBL/GenBank/DDBJ whole genome shotgun (WGS) entry which is preliminary data.</text>
</comment>
<feature type="region of interest" description="Disordered" evidence="2">
    <location>
        <begin position="30"/>
        <end position="81"/>
    </location>
</feature>
<dbReference type="AlphaFoldDB" id="A0A834GWY6"/>
<dbReference type="PRINTS" id="PR01217">
    <property type="entry name" value="PRICHEXTENSN"/>
</dbReference>
<evidence type="ECO:0000256" key="1">
    <source>
        <dbReference type="PROSITE-ProRule" id="PRU00047"/>
    </source>
</evidence>
<dbReference type="PROSITE" id="PS50158">
    <property type="entry name" value="ZF_CCHC"/>
    <property type="match status" value="1"/>
</dbReference>
<feature type="region of interest" description="Disordered" evidence="2">
    <location>
        <begin position="140"/>
        <end position="198"/>
    </location>
</feature>
<evidence type="ECO:0000313" key="4">
    <source>
        <dbReference type="EMBL" id="KAF7140786.1"/>
    </source>
</evidence>
<keyword evidence="1" id="KW-0863">Zinc-finger</keyword>
<dbReference type="GO" id="GO:0003676">
    <property type="term" value="F:nucleic acid binding"/>
    <property type="evidence" value="ECO:0007669"/>
    <property type="project" value="InterPro"/>
</dbReference>
<dbReference type="Gene3D" id="4.10.60.10">
    <property type="entry name" value="Zinc finger, CCHC-type"/>
    <property type="match status" value="1"/>
</dbReference>
<feature type="compositionally biased region" description="Acidic residues" evidence="2">
    <location>
        <begin position="54"/>
        <end position="64"/>
    </location>
</feature>
<name>A0A834GWY6_RHOSS</name>
<proteinExistence type="predicted"/>
<evidence type="ECO:0000313" key="5">
    <source>
        <dbReference type="Proteomes" id="UP000626092"/>
    </source>
</evidence>
<feature type="region of interest" description="Disordered" evidence="2">
    <location>
        <begin position="459"/>
        <end position="496"/>
    </location>
</feature>
<organism evidence="4 5">
    <name type="scientific">Rhododendron simsii</name>
    <name type="common">Sims's rhododendron</name>
    <dbReference type="NCBI Taxonomy" id="118357"/>
    <lineage>
        <taxon>Eukaryota</taxon>
        <taxon>Viridiplantae</taxon>
        <taxon>Streptophyta</taxon>
        <taxon>Embryophyta</taxon>
        <taxon>Tracheophyta</taxon>
        <taxon>Spermatophyta</taxon>
        <taxon>Magnoliopsida</taxon>
        <taxon>eudicotyledons</taxon>
        <taxon>Gunneridae</taxon>
        <taxon>Pentapetalae</taxon>
        <taxon>asterids</taxon>
        <taxon>Ericales</taxon>
        <taxon>Ericaceae</taxon>
        <taxon>Ericoideae</taxon>
        <taxon>Rhodoreae</taxon>
        <taxon>Rhododendron</taxon>
    </lineage>
</organism>
<dbReference type="SMART" id="SM00343">
    <property type="entry name" value="ZnF_C2HC"/>
    <property type="match status" value="1"/>
</dbReference>
<accession>A0A834GWY6</accession>
<feature type="compositionally biased region" description="Pro residues" evidence="2">
    <location>
        <begin position="146"/>
        <end position="198"/>
    </location>
</feature>
<dbReference type="GO" id="GO:0008270">
    <property type="term" value="F:zinc ion binding"/>
    <property type="evidence" value="ECO:0007669"/>
    <property type="project" value="UniProtKB-KW"/>
</dbReference>
<dbReference type="EMBL" id="WJXA01000006">
    <property type="protein sequence ID" value="KAF7140786.1"/>
    <property type="molecule type" value="Genomic_DNA"/>
</dbReference>
<evidence type="ECO:0000256" key="2">
    <source>
        <dbReference type="SAM" id="MobiDB-lite"/>
    </source>
</evidence>
<dbReference type="Pfam" id="PF00098">
    <property type="entry name" value="zf-CCHC"/>
    <property type="match status" value="1"/>
</dbReference>
<dbReference type="PANTHER" id="PTHR34482:SF36">
    <property type="entry name" value="RETROTRANSPOSON GAG DOMAIN-CONTAINING PROTEIN"/>
    <property type="match status" value="1"/>
</dbReference>
<keyword evidence="5" id="KW-1185">Reference proteome</keyword>
<sequence>MATQHPIAPPVILPPAPMVAPEVPNPAPAPEFAPMAAPGIPPIPGPPPSHEVNMEEEEDPEEWDTQSFGSQDSVNGPDNRKPLFYRQLVSDCTLLLHVKENLMDTRNTTSPSQPQGDERLDRMERMIQNLIGTVATLQRNAQNQGPPIPPPQGPPIPPPQGPPIPPPQGPPIPPPQGPSNPPPQGPPPPPLNMPPEQPAIPAREVSIKEFLKLNPPTFDGEINTIKAEAWLASLRKIFRILPCTEQQQASFAAYQLQGDADAWWQIVEPTEPNLSWTRFEALFKERFIPRAMRDALSAEFQLLKQGQKMTVAEYATEFTRLSPYAPHLVDSEEKKTRRFEDGLRPDIAAAIKPMRLETYAQVFDRAVIVEQGKVSLRQFHDNKRKVGTSGGGNYNNSNKKSNAGNGSQGNQQNRNSGGGVPKCTTYGKNHYGACRGNNPGCFNCGQQGHIRKDCPRLTGANAIPMGRNQLGQSQQPSSQSKPRAGAELKQQSGANG</sequence>
<dbReference type="InterPro" id="IPR005162">
    <property type="entry name" value="Retrotrans_gag_dom"/>
</dbReference>
<dbReference type="InterPro" id="IPR001878">
    <property type="entry name" value="Znf_CCHC"/>
</dbReference>
<protein>
    <recommendedName>
        <fullName evidence="3">CCHC-type domain-containing protein</fullName>
    </recommendedName>
</protein>
<feature type="compositionally biased region" description="Low complexity" evidence="2">
    <location>
        <begin position="394"/>
        <end position="415"/>
    </location>
</feature>
<feature type="compositionally biased region" description="Polar residues" evidence="2">
    <location>
        <begin position="65"/>
        <end position="76"/>
    </location>
</feature>
<keyword evidence="1" id="KW-0862">Zinc</keyword>
<evidence type="ECO:0000259" key="3">
    <source>
        <dbReference type="PROSITE" id="PS50158"/>
    </source>
</evidence>
<feature type="compositionally biased region" description="Pro residues" evidence="2">
    <location>
        <begin position="39"/>
        <end position="49"/>
    </location>
</feature>
<dbReference type="OrthoDB" id="1305854at2759"/>
<dbReference type="PANTHER" id="PTHR34482">
    <property type="entry name" value="DNA DAMAGE-INDUCIBLE PROTEIN 1-LIKE"/>
    <property type="match status" value="1"/>
</dbReference>
<feature type="region of interest" description="Disordered" evidence="2">
    <location>
        <begin position="380"/>
        <end position="418"/>
    </location>
</feature>
<dbReference type="Proteomes" id="UP000626092">
    <property type="component" value="Unassembled WGS sequence"/>
</dbReference>
<gene>
    <name evidence="4" type="ORF">RHSIM_Rhsim06G0088500</name>
</gene>
<reference evidence="4" key="1">
    <citation type="submission" date="2019-11" db="EMBL/GenBank/DDBJ databases">
        <authorList>
            <person name="Liu Y."/>
            <person name="Hou J."/>
            <person name="Li T.-Q."/>
            <person name="Guan C.-H."/>
            <person name="Wu X."/>
            <person name="Wu H.-Z."/>
            <person name="Ling F."/>
            <person name="Zhang R."/>
            <person name="Shi X.-G."/>
            <person name="Ren J.-P."/>
            <person name="Chen E.-F."/>
            <person name="Sun J.-M."/>
        </authorList>
    </citation>
    <scope>NUCLEOTIDE SEQUENCE</scope>
    <source>
        <strain evidence="4">Adult_tree_wgs_1</strain>
        <tissue evidence="4">Leaves</tissue>
    </source>
</reference>
<feature type="domain" description="CCHC-type" evidence="3">
    <location>
        <begin position="441"/>
        <end position="456"/>
    </location>
</feature>
<dbReference type="Pfam" id="PF03732">
    <property type="entry name" value="Retrotrans_gag"/>
    <property type="match status" value="1"/>
</dbReference>
<keyword evidence="1" id="KW-0479">Metal-binding</keyword>